<accession>X1HDE3</accession>
<comment type="caution">
    <text evidence="1">The sequence shown here is derived from an EMBL/GenBank/DDBJ whole genome shotgun (WGS) entry which is preliminary data.</text>
</comment>
<protein>
    <submittedName>
        <fullName evidence="1">Uncharacterized protein</fullName>
    </submittedName>
</protein>
<gene>
    <name evidence="1" type="ORF">S03H2_33938</name>
</gene>
<dbReference type="EMBL" id="BARU01020688">
    <property type="protein sequence ID" value="GAH51869.1"/>
    <property type="molecule type" value="Genomic_DNA"/>
</dbReference>
<sequence length="34" mass="4254">PDQQLEIIKELDFDYSSKLLEDTRRLFKWLKTKR</sequence>
<proteinExistence type="predicted"/>
<organism evidence="1">
    <name type="scientific">marine sediment metagenome</name>
    <dbReference type="NCBI Taxonomy" id="412755"/>
    <lineage>
        <taxon>unclassified sequences</taxon>
        <taxon>metagenomes</taxon>
        <taxon>ecological metagenomes</taxon>
    </lineage>
</organism>
<feature type="non-terminal residue" evidence="1">
    <location>
        <position position="1"/>
    </location>
</feature>
<evidence type="ECO:0000313" key="1">
    <source>
        <dbReference type="EMBL" id="GAH51869.1"/>
    </source>
</evidence>
<reference evidence="1" key="1">
    <citation type="journal article" date="2014" name="Front. Microbiol.">
        <title>High frequency of phylogenetically diverse reductive dehalogenase-homologous genes in deep subseafloor sedimentary metagenomes.</title>
        <authorList>
            <person name="Kawai M."/>
            <person name="Futagami T."/>
            <person name="Toyoda A."/>
            <person name="Takaki Y."/>
            <person name="Nishi S."/>
            <person name="Hori S."/>
            <person name="Arai W."/>
            <person name="Tsubouchi T."/>
            <person name="Morono Y."/>
            <person name="Uchiyama I."/>
            <person name="Ito T."/>
            <person name="Fujiyama A."/>
            <person name="Inagaki F."/>
            <person name="Takami H."/>
        </authorList>
    </citation>
    <scope>NUCLEOTIDE SEQUENCE</scope>
    <source>
        <strain evidence="1">Expedition CK06-06</strain>
    </source>
</reference>
<name>X1HDE3_9ZZZZ</name>
<dbReference type="AlphaFoldDB" id="X1HDE3"/>